<evidence type="ECO:0000256" key="1">
    <source>
        <dbReference type="SAM" id="MobiDB-lite"/>
    </source>
</evidence>
<evidence type="ECO:0000313" key="2">
    <source>
        <dbReference type="EMBL" id="PJK18148.1"/>
    </source>
</evidence>
<sequence length="127" mass="13618">MGKDFLERRRWWKPDWCRFYAGLDASASSADVKSISASVNVPSADDAPRNERGLDVNAPTADVKSISASVNVPSADDAPSNERGLDAKASSADAKSISASVNAPSADDSHQSSNCWPHFINHRKSFP</sequence>
<organism evidence="2 3">
    <name type="scientific">Chryseomicrobium excrementi</name>
    <dbReference type="NCBI Taxonomy" id="2041346"/>
    <lineage>
        <taxon>Bacteria</taxon>
        <taxon>Bacillati</taxon>
        <taxon>Bacillota</taxon>
        <taxon>Bacilli</taxon>
        <taxon>Bacillales</taxon>
        <taxon>Caryophanaceae</taxon>
        <taxon>Chryseomicrobium</taxon>
    </lineage>
</organism>
<dbReference type="AlphaFoldDB" id="A0A2M9F3V4"/>
<proteinExistence type="predicted"/>
<protein>
    <submittedName>
        <fullName evidence="2">Uncharacterized protein</fullName>
    </submittedName>
</protein>
<feature type="compositionally biased region" description="Low complexity" evidence="1">
    <location>
        <begin position="87"/>
        <end position="100"/>
    </location>
</feature>
<evidence type="ECO:0000313" key="3">
    <source>
        <dbReference type="Proteomes" id="UP000228680"/>
    </source>
</evidence>
<dbReference type="Proteomes" id="UP000228680">
    <property type="component" value="Unassembled WGS sequence"/>
</dbReference>
<accession>A0A2M9F3V4</accession>
<name>A0A2M9F3V4_9BACL</name>
<dbReference type="EMBL" id="PCGR01000001">
    <property type="protein sequence ID" value="PJK18148.1"/>
    <property type="molecule type" value="Genomic_DNA"/>
</dbReference>
<feature type="region of interest" description="Disordered" evidence="1">
    <location>
        <begin position="40"/>
        <end position="127"/>
    </location>
</feature>
<keyword evidence="3" id="KW-1185">Reference proteome</keyword>
<comment type="caution">
    <text evidence="2">The sequence shown here is derived from an EMBL/GenBank/DDBJ whole genome shotgun (WGS) entry which is preliminary data.</text>
</comment>
<reference evidence="2 3" key="1">
    <citation type="submission" date="2017-10" db="EMBL/GenBank/DDBJ databases">
        <title>Draft genome of Chryseomicrobium casticus sp. nov.</title>
        <authorList>
            <person name="Chakraborty R."/>
            <person name="Saha T."/>
        </authorList>
    </citation>
    <scope>NUCLEOTIDE SEQUENCE [LARGE SCALE GENOMIC DNA]</scope>
    <source>
        <strain evidence="2 3">ET03</strain>
    </source>
</reference>
<gene>
    <name evidence="2" type="ORF">CQS04_04555</name>
</gene>